<dbReference type="InterPro" id="IPR030616">
    <property type="entry name" value="Aur-like"/>
</dbReference>
<dbReference type="InterPro" id="IPR011009">
    <property type="entry name" value="Kinase-like_dom_sf"/>
</dbReference>
<feature type="non-terminal residue" evidence="8">
    <location>
        <position position="1"/>
    </location>
</feature>
<keyword evidence="5 6" id="KW-0067">ATP-binding</keyword>
<dbReference type="AlphaFoldDB" id="A0A699Z9X2"/>
<dbReference type="EMBL" id="BLLF01001462">
    <property type="protein sequence ID" value="GFH19433.1"/>
    <property type="molecule type" value="Genomic_DNA"/>
</dbReference>
<feature type="non-terminal residue" evidence="8">
    <location>
        <position position="99"/>
    </location>
</feature>
<dbReference type="Proteomes" id="UP000485058">
    <property type="component" value="Unassembled WGS sequence"/>
</dbReference>
<keyword evidence="3 6" id="KW-0547">Nucleotide-binding</keyword>
<proteinExistence type="predicted"/>
<dbReference type="InterPro" id="IPR000719">
    <property type="entry name" value="Prot_kinase_dom"/>
</dbReference>
<gene>
    <name evidence="8" type="ORF">HaLaN_16379</name>
</gene>
<dbReference type="GO" id="GO:0004674">
    <property type="term" value="F:protein serine/threonine kinase activity"/>
    <property type="evidence" value="ECO:0007669"/>
    <property type="project" value="UniProtKB-KW"/>
</dbReference>
<evidence type="ECO:0000259" key="7">
    <source>
        <dbReference type="PROSITE" id="PS50011"/>
    </source>
</evidence>
<evidence type="ECO:0000256" key="5">
    <source>
        <dbReference type="ARBA" id="ARBA00022840"/>
    </source>
</evidence>
<keyword evidence="1" id="KW-0723">Serine/threonine-protein kinase</keyword>
<comment type="caution">
    <text evidence="8">The sequence shown here is derived from an EMBL/GenBank/DDBJ whole genome shotgun (WGS) entry which is preliminary data.</text>
</comment>
<keyword evidence="4 8" id="KW-0418">Kinase</keyword>
<sequence>CRRTLELVVLKVYRLADQCDLQRVQLYREIRVHSRLQHQNIVQFYAAFLEANCVIIVQEYAAEGDLLRYMYKTGGRLTERQAVGLVLQPFLSALLYLHT</sequence>
<dbReference type="PANTHER" id="PTHR24350">
    <property type="entry name" value="SERINE/THREONINE-PROTEIN KINASE IAL-RELATED"/>
    <property type="match status" value="1"/>
</dbReference>
<reference evidence="8 9" key="1">
    <citation type="submission" date="2020-02" db="EMBL/GenBank/DDBJ databases">
        <title>Draft genome sequence of Haematococcus lacustris strain NIES-144.</title>
        <authorList>
            <person name="Morimoto D."/>
            <person name="Nakagawa S."/>
            <person name="Yoshida T."/>
            <person name="Sawayama S."/>
        </authorList>
    </citation>
    <scope>NUCLEOTIDE SEQUENCE [LARGE SCALE GENOMIC DNA]</scope>
    <source>
        <strain evidence="8 9">NIES-144</strain>
    </source>
</reference>
<dbReference type="Gene3D" id="1.10.510.10">
    <property type="entry name" value="Transferase(Phosphotransferase) domain 1"/>
    <property type="match status" value="1"/>
</dbReference>
<dbReference type="Pfam" id="PF00069">
    <property type="entry name" value="Pkinase"/>
    <property type="match status" value="1"/>
</dbReference>
<protein>
    <submittedName>
        <fullName evidence="8">Protein kinase domain-containing protein</fullName>
    </submittedName>
</protein>
<evidence type="ECO:0000256" key="1">
    <source>
        <dbReference type="ARBA" id="ARBA00022527"/>
    </source>
</evidence>
<accession>A0A699Z9X2</accession>
<evidence type="ECO:0000313" key="9">
    <source>
        <dbReference type="Proteomes" id="UP000485058"/>
    </source>
</evidence>
<feature type="binding site" evidence="6">
    <location>
        <begin position="59"/>
        <end position="61"/>
    </location>
    <ligand>
        <name>ATP</name>
        <dbReference type="ChEBI" id="CHEBI:30616"/>
    </ligand>
</feature>
<evidence type="ECO:0000256" key="3">
    <source>
        <dbReference type="ARBA" id="ARBA00022741"/>
    </source>
</evidence>
<keyword evidence="2" id="KW-0808">Transferase</keyword>
<name>A0A699Z9X2_HAELA</name>
<organism evidence="8 9">
    <name type="scientific">Haematococcus lacustris</name>
    <name type="common">Green alga</name>
    <name type="synonym">Haematococcus pluvialis</name>
    <dbReference type="NCBI Taxonomy" id="44745"/>
    <lineage>
        <taxon>Eukaryota</taxon>
        <taxon>Viridiplantae</taxon>
        <taxon>Chlorophyta</taxon>
        <taxon>core chlorophytes</taxon>
        <taxon>Chlorophyceae</taxon>
        <taxon>CS clade</taxon>
        <taxon>Chlamydomonadales</taxon>
        <taxon>Haematococcaceae</taxon>
        <taxon>Haematococcus</taxon>
    </lineage>
</organism>
<evidence type="ECO:0000256" key="4">
    <source>
        <dbReference type="ARBA" id="ARBA00022777"/>
    </source>
</evidence>
<dbReference type="PROSITE" id="PS50011">
    <property type="entry name" value="PROTEIN_KINASE_DOM"/>
    <property type="match status" value="1"/>
</dbReference>
<evidence type="ECO:0000256" key="6">
    <source>
        <dbReference type="PIRSR" id="PIRSR630616-2"/>
    </source>
</evidence>
<dbReference type="GO" id="GO:0005524">
    <property type="term" value="F:ATP binding"/>
    <property type="evidence" value="ECO:0007669"/>
    <property type="project" value="UniProtKB-KW"/>
</dbReference>
<feature type="domain" description="Protein kinase" evidence="7">
    <location>
        <begin position="1"/>
        <end position="99"/>
    </location>
</feature>
<keyword evidence="9" id="KW-1185">Reference proteome</keyword>
<evidence type="ECO:0000256" key="2">
    <source>
        <dbReference type="ARBA" id="ARBA00022679"/>
    </source>
</evidence>
<dbReference type="SUPFAM" id="SSF56112">
    <property type="entry name" value="Protein kinase-like (PK-like)"/>
    <property type="match status" value="1"/>
</dbReference>
<evidence type="ECO:0000313" key="8">
    <source>
        <dbReference type="EMBL" id="GFH19433.1"/>
    </source>
</evidence>